<comment type="subcellular location">
    <subcellularLocation>
        <location evidence="5">Cytoplasm</location>
    </subcellularLocation>
</comment>
<proteinExistence type="inferred from homology"/>
<evidence type="ECO:0000259" key="7">
    <source>
        <dbReference type="Pfam" id="PF24986"/>
    </source>
</evidence>
<dbReference type="InterPro" id="IPR011961">
    <property type="entry name" value="RimM"/>
</dbReference>
<dbReference type="RefSeq" id="WP_345195993.1">
    <property type="nucleotide sequence ID" value="NZ_BAABFL010000340.1"/>
</dbReference>
<evidence type="ECO:0000313" key="8">
    <source>
        <dbReference type="EMBL" id="GAA4649942.1"/>
    </source>
</evidence>
<gene>
    <name evidence="5 8" type="primary">rimM</name>
    <name evidence="8" type="ORF">GCM10023116_22240</name>
</gene>
<evidence type="ECO:0000256" key="3">
    <source>
        <dbReference type="ARBA" id="ARBA00022552"/>
    </source>
</evidence>
<keyword evidence="2 5" id="KW-0690">Ribosome biogenesis</keyword>
<dbReference type="SUPFAM" id="SSF50346">
    <property type="entry name" value="PRC-barrel domain"/>
    <property type="match status" value="1"/>
</dbReference>
<dbReference type="Gene3D" id="2.30.30.240">
    <property type="entry name" value="PRC-barrel domain"/>
    <property type="match status" value="1"/>
</dbReference>
<keyword evidence="1 5" id="KW-0963">Cytoplasm</keyword>
<keyword evidence="3 5" id="KW-0698">rRNA processing</keyword>
<evidence type="ECO:0000259" key="6">
    <source>
        <dbReference type="Pfam" id="PF01782"/>
    </source>
</evidence>
<dbReference type="PANTHER" id="PTHR33692">
    <property type="entry name" value="RIBOSOME MATURATION FACTOR RIMM"/>
    <property type="match status" value="1"/>
</dbReference>
<reference evidence="9" key="1">
    <citation type="journal article" date="2019" name="Int. J. Syst. Evol. Microbiol.">
        <title>The Global Catalogue of Microorganisms (GCM) 10K type strain sequencing project: providing services to taxonomists for standard genome sequencing and annotation.</title>
        <authorList>
            <consortium name="The Broad Institute Genomics Platform"/>
            <consortium name="The Broad Institute Genome Sequencing Center for Infectious Disease"/>
            <person name="Wu L."/>
            <person name="Ma J."/>
        </authorList>
    </citation>
    <scope>NUCLEOTIDE SEQUENCE [LARGE SCALE GENOMIC DNA]</scope>
    <source>
        <strain evidence="9">JCM 17805</strain>
    </source>
</reference>
<dbReference type="Pfam" id="PF24986">
    <property type="entry name" value="PRC_RimM"/>
    <property type="match status" value="1"/>
</dbReference>
<feature type="domain" description="RimM N-terminal" evidence="6">
    <location>
        <begin position="23"/>
        <end position="104"/>
    </location>
</feature>
<name>A0ABP8V285_9GAMM</name>
<dbReference type="PANTHER" id="PTHR33692:SF1">
    <property type="entry name" value="RIBOSOME MATURATION FACTOR RIMM"/>
    <property type="match status" value="1"/>
</dbReference>
<comment type="domain">
    <text evidence="5">The PRC barrel domain binds ribosomal protein uS19.</text>
</comment>
<keyword evidence="9" id="KW-1185">Reference proteome</keyword>
<comment type="function">
    <text evidence="5">An accessory protein needed during the final step in the assembly of 30S ribosomal subunit, possibly for assembly of the head region. Essential for efficient processing of 16S rRNA. May be needed both before and after RbfA during the maturation of 16S rRNA. It has affinity for free ribosomal 30S subunits but not for 70S ribosomes.</text>
</comment>
<dbReference type="Proteomes" id="UP001500604">
    <property type="component" value="Unassembled WGS sequence"/>
</dbReference>
<dbReference type="InterPro" id="IPR009000">
    <property type="entry name" value="Transl_B-barrel_sf"/>
</dbReference>
<dbReference type="NCBIfam" id="TIGR02273">
    <property type="entry name" value="16S_RimM"/>
    <property type="match status" value="1"/>
</dbReference>
<dbReference type="InterPro" id="IPR036976">
    <property type="entry name" value="RimM_N_sf"/>
</dbReference>
<comment type="similarity">
    <text evidence="5">Belongs to the RimM family.</text>
</comment>
<comment type="caution">
    <text evidence="8">The sequence shown here is derived from an EMBL/GenBank/DDBJ whole genome shotgun (WGS) entry which is preliminary data.</text>
</comment>
<dbReference type="InterPro" id="IPR011033">
    <property type="entry name" value="PRC_barrel-like_sf"/>
</dbReference>
<evidence type="ECO:0000256" key="4">
    <source>
        <dbReference type="ARBA" id="ARBA00023186"/>
    </source>
</evidence>
<evidence type="ECO:0000256" key="2">
    <source>
        <dbReference type="ARBA" id="ARBA00022517"/>
    </source>
</evidence>
<evidence type="ECO:0000256" key="5">
    <source>
        <dbReference type="HAMAP-Rule" id="MF_00014"/>
    </source>
</evidence>
<dbReference type="InterPro" id="IPR056792">
    <property type="entry name" value="PRC_RimM"/>
</dbReference>
<dbReference type="InterPro" id="IPR002676">
    <property type="entry name" value="RimM_N"/>
</dbReference>
<sequence>MSVAGAAVRPSGQSFGAEQGVTMGRITSVYGVKGWVKVYSFADPMENILKYRQWLLRYPDGRTQAVTIDGGRKHGKGIVAHVAGCDDRERALQFAGTDILIGRDELPELEAGDYYWHQLEGLTVLALTESGDEVNLGKVDHLIETGSNDVLVLRAAKGSIDKRERMVPYLLDQVVQEINLEEGFMRVLWDPDF</sequence>
<feature type="domain" description="Ribosome maturation factor RimM PRC barrel" evidence="7">
    <location>
        <begin position="116"/>
        <end position="189"/>
    </location>
</feature>
<evidence type="ECO:0000313" key="9">
    <source>
        <dbReference type="Proteomes" id="UP001500604"/>
    </source>
</evidence>
<dbReference type="Gene3D" id="2.40.30.60">
    <property type="entry name" value="RimM"/>
    <property type="match status" value="1"/>
</dbReference>
<dbReference type="Pfam" id="PF01782">
    <property type="entry name" value="RimM"/>
    <property type="match status" value="1"/>
</dbReference>
<dbReference type="HAMAP" id="MF_00014">
    <property type="entry name" value="Ribosome_mat_RimM"/>
    <property type="match status" value="1"/>
</dbReference>
<protein>
    <recommendedName>
        <fullName evidence="5">Ribosome maturation factor RimM</fullName>
    </recommendedName>
</protein>
<dbReference type="SUPFAM" id="SSF50447">
    <property type="entry name" value="Translation proteins"/>
    <property type="match status" value="1"/>
</dbReference>
<comment type="subunit">
    <text evidence="5">Binds ribosomal protein uS19.</text>
</comment>
<organism evidence="8 9">
    <name type="scientific">Kistimonas scapharcae</name>
    <dbReference type="NCBI Taxonomy" id="1036133"/>
    <lineage>
        <taxon>Bacteria</taxon>
        <taxon>Pseudomonadati</taxon>
        <taxon>Pseudomonadota</taxon>
        <taxon>Gammaproteobacteria</taxon>
        <taxon>Oceanospirillales</taxon>
        <taxon>Endozoicomonadaceae</taxon>
        <taxon>Kistimonas</taxon>
    </lineage>
</organism>
<dbReference type="EMBL" id="BAABFL010000340">
    <property type="protein sequence ID" value="GAA4649942.1"/>
    <property type="molecule type" value="Genomic_DNA"/>
</dbReference>
<accession>A0ABP8V285</accession>
<keyword evidence="4 5" id="KW-0143">Chaperone</keyword>
<evidence type="ECO:0000256" key="1">
    <source>
        <dbReference type="ARBA" id="ARBA00022490"/>
    </source>
</evidence>